<feature type="binding site" evidence="10">
    <location>
        <position position="168"/>
    </location>
    <ligand>
        <name>substrate</name>
    </ligand>
</feature>
<dbReference type="Proteomes" id="UP000005536">
    <property type="component" value="Unassembled WGS sequence"/>
</dbReference>
<feature type="binding site" evidence="10">
    <location>
        <position position="169"/>
    </location>
    <ligand>
        <name>substrate</name>
    </ligand>
</feature>
<feature type="compositionally biased region" description="Polar residues" evidence="11">
    <location>
        <begin position="15"/>
        <end position="28"/>
    </location>
</feature>
<evidence type="ECO:0000256" key="5">
    <source>
        <dbReference type="ARBA" id="ARBA00022857"/>
    </source>
</evidence>
<dbReference type="GO" id="GO:0008270">
    <property type="term" value="F:zinc ion binding"/>
    <property type="evidence" value="ECO:0007669"/>
    <property type="project" value="UniProtKB-UniRule"/>
</dbReference>
<evidence type="ECO:0000256" key="2">
    <source>
        <dbReference type="ARBA" id="ARBA00022723"/>
    </source>
</evidence>
<comment type="pathway">
    <text evidence="10">Cofactor biosynthesis; pyridoxine 5'-phosphate biosynthesis; pyridoxine 5'-phosphate from D-erythrose 4-phosphate: step 4/5.</text>
</comment>
<feature type="binding site" evidence="10">
    <location>
        <position position="315"/>
    </location>
    <ligand>
        <name>substrate</name>
    </ligand>
</feature>
<dbReference type="GO" id="GO:0005737">
    <property type="term" value="C:cytoplasm"/>
    <property type="evidence" value="ECO:0007669"/>
    <property type="project" value="UniProtKB-SubCell"/>
</dbReference>
<keyword evidence="4 10" id="KW-0460">Magnesium</keyword>
<feature type="region of interest" description="Disordered" evidence="11">
    <location>
        <begin position="1"/>
        <end position="28"/>
    </location>
</feature>
<keyword evidence="7 10" id="KW-0520">NAD</keyword>
<dbReference type="GO" id="GO:0050570">
    <property type="term" value="F:4-hydroxythreonine-4-phosphate dehydrogenase activity"/>
    <property type="evidence" value="ECO:0007669"/>
    <property type="project" value="UniProtKB-UniRule"/>
</dbReference>
<dbReference type="NCBIfam" id="TIGR00557">
    <property type="entry name" value="pdxA"/>
    <property type="match status" value="1"/>
</dbReference>
<dbReference type="Gene3D" id="3.40.718.10">
    <property type="entry name" value="Isopropylmalate Dehydrogenase"/>
    <property type="match status" value="1"/>
</dbReference>
<dbReference type="PANTHER" id="PTHR30004">
    <property type="entry name" value="4-HYDROXYTHREONINE-4-PHOSPHATE DEHYDROGENASE"/>
    <property type="match status" value="1"/>
</dbReference>
<comment type="caution">
    <text evidence="12">The sequence shown here is derived from an EMBL/GenBank/DDBJ whole genome shotgun (WGS) entry which is preliminary data.</text>
</comment>
<evidence type="ECO:0000256" key="3">
    <source>
        <dbReference type="ARBA" id="ARBA00022833"/>
    </source>
</evidence>
<protein>
    <recommendedName>
        <fullName evidence="10">4-hydroxythreonine-4-phosphate dehydrogenase</fullName>
        <ecNumber evidence="10">1.1.1.262</ecNumber>
    </recommendedName>
    <alternativeName>
        <fullName evidence="10">4-(phosphohydroxy)-L-threonine dehydrogenase</fullName>
    </alternativeName>
</protein>
<feature type="binding site" evidence="10">
    <location>
        <position position="306"/>
    </location>
    <ligand>
        <name>substrate</name>
    </ligand>
</feature>
<organism evidence="12 13">
    <name type="scientific">Neisseria elongata subsp. glycolytica ATCC 29315</name>
    <dbReference type="NCBI Taxonomy" id="546263"/>
    <lineage>
        <taxon>Bacteria</taxon>
        <taxon>Pseudomonadati</taxon>
        <taxon>Pseudomonadota</taxon>
        <taxon>Betaproteobacteria</taxon>
        <taxon>Neisseriales</taxon>
        <taxon>Neisseriaceae</taxon>
        <taxon>Neisseria</taxon>
    </lineage>
</organism>
<comment type="subcellular location">
    <subcellularLocation>
        <location evidence="10">Cytoplasm</location>
    </subcellularLocation>
</comment>
<evidence type="ECO:0000256" key="1">
    <source>
        <dbReference type="ARBA" id="ARBA00022490"/>
    </source>
</evidence>
<dbReference type="InterPro" id="IPR005255">
    <property type="entry name" value="PdxA_fam"/>
</dbReference>
<dbReference type="AlphaFoldDB" id="D4DVG3"/>
<evidence type="ECO:0000313" key="12">
    <source>
        <dbReference type="EMBL" id="EFE48163.1"/>
    </source>
</evidence>
<evidence type="ECO:0000256" key="11">
    <source>
        <dbReference type="SAM" id="MobiDB-lite"/>
    </source>
</evidence>
<name>D4DVG3_NEIEG</name>
<dbReference type="EMBL" id="ADBF01000259">
    <property type="protein sequence ID" value="EFE48163.1"/>
    <property type="molecule type" value="Genomic_DNA"/>
</dbReference>
<evidence type="ECO:0000256" key="10">
    <source>
        <dbReference type="HAMAP-Rule" id="MF_00536"/>
    </source>
</evidence>
<evidence type="ECO:0000256" key="8">
    <source>
        <dbReference type="ARBA" id="ARBA00023096"/>
    </source>
</evidence>
<feature type="binding site" evidence="10">
    <location>
        <position position="198"/>
    </location>
    <ligand>
        <name>a divalent metal cation</name>
        <dbReference type="ChEBI" id="CHEBI:60240"/>
        <note>ligand shared between dimeric partners</note>
    </ligand>
</feature>
<evidence type="ECO:0000256" key="6">
    <source>
        <dbReference type="ARBA" id="ARBA00023002"/>
    </source>
</evidence>
<dbReference type="UniPathway" id="UPA00244">
    <property type="reaction ID" value="UER00312"/>
</dbReference>
<dbReference type="STRING" id="546263.NELON_00475"/>
<reference evidence="12 13" key="1">
    <citation type="submission" date="2010-02" db="EMBL/GenBank/DDBJ databases">
        <authorList>
            <person name="Weinstock G."/>
            <person name="Sodergren E."/>
            <person name="Clifton S."/>
            <person name="Fulton L."/>
            <person name="Fulton B."/>
            <person name="Courtney L."/>
            <person name="Fronick C."/>
            <person name="Harrison M."/>
            <person name="Strong C."/>
            <person name="Farmer C."/>
            <person name="Delahaunty K."/>
            <person name="Markovic C."/>
            <person name="Hall O."/>
            <person name="Minx P."/>
            <person name="Tomlinson C."/>
            <person name="Mitreva M."/>
            <person name="Nelson J."/>
            <person name="Hou S."/>
            <person name="Wollam A."/>
            <person name="Pepin K.H."/>
            <person name="Johnson M."/>
            <person name="Bhonagiri V."/>
            <person name="Zhang X."/>
            <person name="Suruliraj S."/>
            <person name="Warren W."/>
            <person name="Chinwalla A."/>
            <person name="Mardis E.R."/>
            <person name="Wilson R.K."/>
        </authorList>
    </citation>
    <scope>NUCLEOTIDE SEQUENCE [LARGE SCALE GENOMIC DNA]</scope>
    <source>
        <strain evidence="12 13">ATCC 29315</strain>
    </source>
</reference>
<sequence>MDTGSIEITAAANRPSENPETGFQTASTHQGTIMPLPVIAVTGGEPAGIGADICLDLAAAKLPCRPVVLADIGLLRQRAAQLGKTVALRDFSPNLPPQPGTLDVWHIPLAAPCEAGRLNAANSSYVLQLLDTACQGIQNGTFAAMTTAPLHKGIINDAGAGGGFFSGHTEYLAEKSGTPRVVMMLAGGGLRVALATTHLPLKDVAAAITRESLLETARILHRDLRHKFGLAHPRILVAGLNPHAGEGGHLGHEENDVIIPALEEMRAAGLDIRGPYPADTLFQPFMLKDADAVLAMYHDQGLPVLKYASFGQGVNITLGLPFIRTSVDHGTALDLAGTGRADSGSLMAAVRTACEMAAAGLAGD</sequence>
<dbReference type="EC" id="1.1.1.262" evidence="10"/>
<comment type="similarity">
    <text evidence="10">Belongs to the PdxA family.</text>
</comment>
<dbReference type="HAMAP" id="MF_00536">
    <property type="entry name" value="PdxA"/>
    <property type="match status" value="1"/>
</dbReference>
<evidence type="ECO:0000256" key="9">
    <source>
        <dbReference type="ARBA" id="ARBA00023285"/>
    </source>
</evidence>
<dbReference type="PANTHER" id="PTHR30004:SF5">
    <property type="entry name" value="4-HYDROXYTHREONINE-4-PHOSPHATE DEHYDROGENASE"/>
    <property type="match status" value="1"/>
</dbReference>
<comment type="catalytic activity">
    <reaction evidence="10">
        <text>4-(phosphooxy)-L-threonine + NAD(+) = 3-amino-2-oxopropyl phosphate + CO2 + NADH</text>
        <dbReference type="Rhea" id="RHEA:32275"/>
        <dbReference type="ChEBI" id="CHEBI:16526"/>
        <dbReference type="ChEBI" id="CHEBI:57279"/>
        <dbReference type="ChEBI" id="CHEBI:57540"/>
        <dbReference type="ChEBI" id="CHEBI:57945"/>
        <dbReference type="ChEBI" id="CHEBI:58452"/>
        <dbReference type="EC" id="1.1.1.262"/>
    </reaction>
</comment>
<feature type="binding site" evidence="10">
    <location>
        <position position="243"/>
    </location>
    <ligand>
        <name>a divalent metal cation</name>
        <dbReference type="ChEBI" id="CHEBI:60240"/>
        <note>ligand shared between dimeric partners</note>
    </ligand>
</feature>
<dbReference type="InterPro" id="IPR037510">
    <property type="entry name" value="PdxA"/>
</dbReference>
<dbReference type="SUPFAM" id="SSF53659">
    <property type="entry name" value="Isocitrate/Isopropylmalate dehydrogenase-like"/>
    <property type="match status" value="1"/>
</dbReference>
<proteinExistence type="inferred from homology"/>
<keyword evidence="9 10" id="KW-0170">Cobalt</keyword>
<dbReference type="GO" id="GO:0042823">
    <property type="term" value="P:pyridoxal phosphate biosynthetic process"/>
    <property type="evidence" value="ECO:0007669"/>
    <property type="project" value="UniProtKB-UniRule"/>
</dbReference>
<comment type="miscellaneous">
    <text evidence="10">The active site is located at the dimer interface.</text>
</comment>
<keyword evidence="6 10" id="KW-0560">Oxidoreductase</keyword>
<dbReference type="GO" id="GO:0008615">
    <property type="term" value="P:pyridoxine biosynthetic process"/>
    <property type="evidence" value="ECO:0007669"/>
    <property type="project" value="UniProtKB-UniRule"/>
</dbReference>
<keyword evidence="8 10" id="KW-0664">Pyridoxine biosynthesis</keyword>
<feature type="binding site" evidence="10">
    <location>
        <position position="298"/>
    </location>
    <ligand>
        <name>a divalent metal cation</name>
        <dbReference type="ChEBI" id="CHEBI:60240"/>
        <note>ligand shared between dimeric partners</note>
    </ligand>
</feature>
<evidence type="ECO:0000256" key="7">
    <source>
        <dbReference type="ARBA" id="ARBA00023027"/>
    </source>
</evidence>
<comment type="function">
    <text evidence="10">Catalyzes the NAD(P)-dependent oxidation of 4-(phosphooxy)-L-threonine (HTP) into 2-amino-3-oxo-4-(phosphooxy)butyric acid which spontaneously decarboxylates to form 3-amino-2-oxopropyl phosphate (AHAP).</text>
</comment>
<gene>
    <name evidence="10 12" type="primary">pdxA</name>
    <name evidence="12" type="ORF">NEIELOOT_03080</name>
</gene>
<keyword evidence="5 10" id="KW-0521">NADP</keyword>
<evidence type="ECO:0000256" key="4">
    <source>
        <dbReference type="ARBA" id="ARBA00022842"/>
    </source>
</evidence>
<keyword evidence="1 10" id="KW-0963">Cytoplasm</keyword>
<feature type="binding site" evidence="10">
    <location>
        <position position="324"/>
    </location>
    <ligand>
        <name>substrate</name>
    </ligand>
</feature>
<dbReference type="GO" id="GO:0050897">
    <property type="term" value="F:cobalt ion binding"/>
    <property type="evidence" value="ECO:0007669"/>
    <property type="project" value="UniProtKB-UniRule"/>
</dbReference>
<evidence type="ECO:0000313" key="13">
    <source>
        <dbReference type="Proteomes" id="UP000005536"/>
    </source>
</evidence>
<keyword evidence="2 10" id="KW-0479">Metal-binding</keyword>
<dbReference type="GO" id="GO:0051287">
    <property type="term" value="F:NAD binding"/>
    <property type="evidence" value="ECO:0007669"/>
    <property type="project" value="InterPro"/>
</dbReference>
<comment type="cofactor">
    <cofactor evidence="10">
        <name>Zn(2+)</name>
        <dbReference type="ChEBI" id="CHEBI:29105"/>
    </cofactor>
    <cofactor evidence="10">
        <name>Mg(2+)</name>
        <dbReference type="ChEBI" id="CHEBI:18420"/>
    </cofactor>
    <cofactor evidence="10">
        <name>Co(2+)</name>
        <dbReference type="ChEBI" id="CHEBI:48828"/>
    </cofactor>
    <text evidence="10">Binds 1 divalent metal cation per subunit. Can use ions such as Zn(2+), Mg(2+) or Co(2+).</text>
</comment>
<keyword evidence="3 10" id="KW-0862">Zinc</keyword>
<dbReference type="Pfam" id="PF04166">
    <property type="entry name" value="PdxA"/>
    <property type="match status" value="1"/>
</dbReference>
<accession>D4DVG3</accession>
<comment type="subunit">
    <text evidence="10">Homodimer.</text>
</comment>
<dbReference type="GO" id="GO:0000287">
    <property type="term" value="F:magnesium ion binding"/>
    <property type="evidence" value="ECO:0007669"/>
    <property type="project" value="UniProtKB-UniRule"/>
</dbReference>